<accession>A0A9D3W6J2</accession>
<dbReference type="EMBL" id="JAIQCV010000003">
    <property type="protein sequence ID" value="KAH1113996.1"/>
    <property type="molecule type" value="Genomic_DNA"/>
</dbReference>
<gene>
    <name evidence="1" type="ORF">J1N35_007374</name>
</gene>
<proteinExistence type="predicted"/>
<keyword evidence="2" id="KW-1185">Reference proteome</keyword>
<evidence type="ECO:0000313" key="2">
    <source>
        <dbReference type="Proteomes" id="UP000828251"/>
    </source>
</evidence>
<name>A0A9D3W6J2_9ROSI</name>
<comment type="caution">
    <text evidence="1">The sequence shown here is derived from an EMBL/GenBank/DDBJ whole genome shotgun (WGS) entry which is preliminary data.</text>
</comment>
<dbReference type="AlphaFoldDB" id="A0A9D3W6J2"/>
<dbReference type="Proteomes" id="UP000828251">
    <property type="component" value="Unassembled WGS sequence"/>
</dbReference>
<organism evidence="1 2">
    <name type="scientific">Gossypium stocksii</name>
    <dbReference type="NCBI Taxonomy" id="47602"/>
    <lineage>
        <taxon>Eukaryota</taxon>
        <taxon>Viridiplantae</taxon>
        <taxon>Streptophyta</taxon>
        <taxon>Embryophyta</taxon>
        <taxon>Tracheophyta</taxon>
        <taxon>Spermatophyta</taxon>
        <taxon>Magnoliopsida</taxon>
        <taxon>eudicotyledons</taxon>
        <taxon>Gunneridae</taxon>
        <taxon>Pentapetalae</taxon>
        <taxon>rosids</taxon>
        <taxon>malvids</taxon>
        <taxon>Malvales</taxon>
        <taxon>Malvaceae</taxon>
        <taxon>Malvoideae</taxon>
        <taxon>Gossypium</taxon>
    </lineage>
</organism>
<reference evidence="1 2" key="1">
    <citation type="journal article" date="2021" name="Plant Biotechnol. J.">
        <title>Multi-omics assisted identification of the key and species-specific regulatory components of drought-tolerant mechanisms in Gossypium stocksii.</title>
        <authorList>
            <person name="Yu D."/>
            <person name="Ke L."/>
            <person name="Zhang D."/>
            <person name="Wu Y."/>
            <person name="Sun Y."/>
            <person name="Mei J."/>
            <person name="Sun J."/>
            <person name="Sun Y."/>
        </authorList>
    </citation>
    <scope>NUCLEOTIDE SEQUENCE [LARGE SCALE GENOMIC DNA]</scope>
    <source>
        <strain evidence="2">cv. E1</strain>
        <tissue evidence="1">Leaf</tissue>
    </source>
</reference>
<evidence type="ECO:0000313" key="1">
    <source>
        <dbReference type="EMBL" id="KAH1113996.1"/>
    </source>
</evidence>
<protein>
    <submittedName>
        <fullName evidence="1">Uncharacterized protein</fullName>
    </submittedName>
</protein>
<sequence>MAGKSSKFIIEDLKKVVQDKRINRANDELVASASNECTTSEMEMKRLLKCCRLLIKHHKNNFRVPKGSHHLSETFEPNHDSGRLGFYLFLHLLKVGFHLPLHPFICELLKTYNIALK</sequence>